<dbReference type="GO" id="GO:0005634">
    <property type="term" value="C:nucleus"/>
    <property type="evidence" value="ECO:0007669"/>
    <property type="project" value="UniProtKB-SubCell"/>
</dbReference>
<keyword evidence="18" id="KW-1185">Reference proteome</keyword>
<evidence type="ECO:0000256" key="10">
    <source>
        <dbReference type="ARBA" id="ARBA00023163"/>
    </source>
</evidence>
<feature type="region of interest" description="Disordered" evidence="14">
    <location>
        <begin position="240"/>
        <end position="267"/>
    </location>
</feature>
<evidence type="ECO:0000256" key="8">
    <source>
        <dbReference type="ARBA" id="ARBA00023125"/>
    </source>
</evidence>
<keyword evidence="11" id="KW-0325">Glycoprotein</keyword>
<feature type="compositionally biased region" description="Low complexity" evidence="14">
    <location>
        <begin position="153"/>
        <end position="162"/>
    </location>
</feature>
<feature type="region of interest" description="Disordered" evidence="14">
    <location>
        <begin position="355"/>
        <end position="380"/>
    </location>
</feature>
<dbReference type="Pfam" id="PF00170">
    <property type="entry name" value="bZIP_1"/>
    <property type="match status" value="1"/>
</dbReference>
<evidence type="ECO:0000256" key="4">
    <source>
        <dbReference type="ARBA" id="ARBA00022692"/>
    </source>
</evidence>
<evidence type="ECO:0000256" key="14">
    <source>
        <dbReference type="SAM" id="MobiDB-lite"/>
    </source>
</evidence>
<dbReference type="GO" id="GO:0003677">
    <property type="term" value="F:DNA binding"/>
    <property type="evidence" value="ECO:0007669"/>
    <property type="project" value="UniProtKB-KW"/>
</dbReference>
<evidence type="ECO:0000256" key="1">
    <source>
        <dbReference type="ARBA" id="ARBA00004123"/>
    </source>
</evidence>
<evidence type="ECO:0000313" key="18">
    <source>
        <dbReference type="Proteomes" id="UP000634136"/>
    </source>
</evidence>
<organism evidence="17 18">
    <name type="scientific">Senna tora</name>
    <dbReference type="NCBI Taxonomy" id="362788"/>
    <lineage>
        <taxon>Eukaryota</taxon>
        <taxon>Viridiplantae</taxon>
        <taxon>Streptophyta</taxon>
        <taxon>Embryophyta</taxon>
        <taxon>Tracheophyta</taxon>
        <taxon>Spermatophyta</taxon>
        <taxon>Magnoliopsida</taxon>
        <taxon>eudicotyledons</taxon>
        <taxon>Gunneridae</taxon>
        <taxon>Pentapetalae</taxon>
        <taxon>rosids</taxon>
        <taxon>fabids</taxon>
        <taxon>Fabales</taxon>
        <taxon>Fabaceae</taxon>
        <taxon>Caesalpinioideae</taxon>
        <taxon>Cassia clade</taxon>
        <taxon>Senna</taxon>
    </lineage>
</organism>
<comment type="caution">
    <text evidence="17">The sequence shown here is derived from an EMBL/GenBank/DDBJ whole genome shotgun (WGS) entry which is preliminary data.</text>
</comment>
<protein>
    <submittedName>
        <fullName evidence="17">BZIP transcription factor 17</fullName>
    </submittedName>
</protein>
<dbReference type="SMART" id="SM00338">
    <property type="entry name" value="BRLZ"/>
    <property type="match status" value="1"/>
</dbReference>
<dbReference type="CDD" id="cd14704">
    <property type="entry name" value="bZIP_HY5-like"/>
    <property type="match status" value="1"/>
</dbReference>
<feature type="compositionally biased region" description="Basic and acidic residues" evidence="14">
    <location>
        <begin position="143"/>
        <end position="152"/>
    </location>
</feature>
<dbReference type="InterPro" id="IPR046347">
    <property type="entry name" value="bZIP_sf"/>
</dbReference>
<evidence type="ECO:0000313" key="17">
    <source>
        <dbReference type="EMBL" id="KAF7803977.1"/>
    </source>
</evidence>
<accession>A0A834W006</accession>
<feature type="region of interest" description="Disordered" evidence="14">
    <location>
        <begin position="469"/>
        <end position="490"/>
    </location>
</feature>
<dbReference type="OrthoDB" id="295274at2759"/>
<gene>
    <name evidence="17" type="ORF">G2W53_043088</name>
</gene>
<keyword evidence="6 15" id="KW-1133">Transmembrane helix</keyword>
<dbReference type="EMBL" id="JAAIUW010000013">
    <property type="protein sequence ID" value="KAF7803977.1"/>
    <property type="molecule type" value="Genomic_DNA"/>
</dbReference>
<feature type="region of interest" description="Disordered" evidence="14">
    <location>
        <begin position="89"/>
        <end position="182"/>
    </location>
</feature>
<reference evidence="17" key="1">
    <citation type="submission" date="2020-09" db="EMBL/GenBank/DDBJ databases">
        <title>Genome-Enabled Discovery of Anthraquinone Biosynthesis in Senna tora.</title>
        <authorList>
            <person name="Kang S.-H."/>
            <person name="Pandey R.P."/>
            <person name="Lee C.-M."/>
            <person name="Sim J.-S."/>
            <person name="Jeong J.-T."/>
            <person name="Choi B.-S."/>
            <person name="Jung M."/>
            <person name="Ginzburg D."/>
            <person name="Zhao K."/>
            <person name="Won S.Y."/>
            <person name="Oh T.-J."/>
            <person name="Yu Y."/>
            <person name="Kim N.-H."/>
            <person name="Lee O.R."/>
            <person name="Lee T.-H."/>
            <person name="Bashyal P."/>
            <person name="Kim T.-S."/>
            <person name="Lee W.-H."/>
            <person name="Kawkins C."/>
            <person name="Kim C.-K."/>
            <person name="Kim J.S."/>
            <person name="Ahn B.O."/>
            <person name="Rhee S.Y."/>
            <person name="Sohng J.K."/>
        </authorList>
    </citation>
    <scope>NUCLEOTIDE SEQUENCE</scope>
    <source>
        <tissue evidence="17">Leaf</tissue>
    </source>
</reference>
<keyword evidence="4 15" id="KW-0812">Transmembrane</keyword>
<keyword evidence="8" id="KW-0238">DNA-binding</keyword>
<dbReference type="GO" id="GO:0005789">
    <property type="term" value="C:endoplasmic reticulum membrane"/>
    <property type="evidence" value="ECO:0007669"/>
    <property type="project" value="UniProtKB-SubCell"/>
</dbReference>
<evidence type="ECO:0000256" key="2">
    <source>
        <dbReference type="ARBA" id="ARBA00004389"/>
    </source>
</evidence>
<dbReference type="PANTHER" id="PTHR47416:SF3">
    <property type="entry name" value="BZIP TRANSCRIPTION FACTOR 17-RELATED"/>
    <property type="match status" value="1"/>
</dbReference>
<sequence length="762" mass="83228">MADPLLSEPPPPDLSFDDFAAEFNNLPIPSMDSLFPANNDDASSFPSDFDLGFDGDFEITFEDLDDIYIPSNLDEFLLQDAAVTPPLQIHDDHYSDANSECKPISDVPRFSNLQSSPPVSLDDSGDQNSNQTNEAKVLSFQSHESDSSDRESSGGLVSSQGSGNVGSGVCEVMNSPSPHSAPYDRGFSSHVIVDENIKLEGIGKSCDLKRKIDHNEGNIEAKTNKHRKSSTVMENAAQECGLSPLNEEDEKRKSRLMRNRESAQLSRQRKKQYVEELEEKVRSMHSTITDLSSKISFVMAENATLKQQLSAGGMCPAPPPGMYTHPPMPPMPYPFVPYAPYVVKPHGSQVPVVPIPRLKSQQPASVSKNKKSERKKSEGKTKKVASISFLGLLFFILLFGGLVPLVDVKFGGIVDDVSGRSRYVSDRFYSQHGGKVWPVIGSRNGSGGDKGVGFSSGRFGIPDRITNERGRKLGEERHNQQDPQHRSGSDEFVHMGNSSEPLVASLYVPRNDKLVKIDGNLIINSILASEKAMAFQTADIAKNDERETALAIPEVGTNRGPHPHFYRSLPEQRKALASGSAETLKNHLKSTASDGNMQQWFREGIAAVKVGYLDLVALYNIWPMLSSGMCKEVFRFDVSPTPGAIVPASSVANVSSDNNQNATSLNKSRNRRILHRLPLGINGSEEHGGQNLLNDKLQGNNSKSSMVVSVLVDPKEAGDVDIDGMITPRSLSRIFVVVLVDSIKYVTYSCGLPHVPPPLVTA</sequence>
<comment type="similarity">
    <text evidence="3">Belongs to the bZIP family.</text>
</comment>
<comment type="subunit">
    <text evidence="13">Interacts with BZIP28.</text>
</comment>
<dbReference type="GO" id="GO:0003700">
    <property type="term" value="F:DNA-binding transcription factor activity"/>
    <property type="evidence" value="ECO:0007669"/>
    <property type="project" value="InterPro"/>
</dbReference>
<dbReference type="GO" id="GO:0006950">
    <property type="term" value="P:response to stress"/>
    <property type="evidence" value="ECO:0007669"/>
    <property type="project" value="UniProtKB-ARBA"/>
</dbReference>
<keyword evidence="9 15" id="KW-0472">Membrane</keyword>
<dbReference type="AlphaFoldDB" id="A0A834W006"/>
<evidence type="ECO:0000256" key="13">
    <source>
        <dbReference type="ARBA" id="ARBA00065888"/>
    </source>
</evidence>
<dbReference type="PROSITE" id="PS50217">
    <property type="entry name" value="BZIP"/>
    <property type="match status" value="1"/>
</dbReference>
<feature type="domain" description="BZIP" evidence="16">
    <location>
        <begin position="249"/>
        <end position="312"/>
    </location>
</feature>
<dbReference type="Gene3D" id="1.20.5.170">
    <property type="match status" value="1"/>
</dbReference>
<evidence type="ECO:0000256" key="11">
    <source>
        <dbReference type="ARBA" id="ARBA00023180"/>
    </source>
</evidence>
<dbReference type="SUPFAM" id="SSF57959">
    <property type="entry name" value="Leucine zipper domain"/>
    <property type="match status" value="1"/>
</dbReference>
<evidence type="ECO:0000256" key="3">
    <source>
        <dbReference type="ARBA" id="ARBA00007163"/>
    </source>
</evidence>
<evidence type="ECO:0000256" key="12">
    <source>
        <dbReference type="ARBA" id="ARBA00023242"/>
    </source>
</evidence>
<evidence type="ECO:0000256" key="6">
    <source>
        <dbReference type="ARBA" id="ARBA00022989"/>
    </source>
</evidence>
<keyword evidence="12" id="KW-0539">Nucleus</keyword>
<evidence type="ECO:0000256" key="15">
    <source>
        <dbReference type="SAM" id="Phobius"/>
    </source>
</evidence>
<evidence type="ECO:0000256" key="7">
    <source>
        <dbReference type="ARBA" id="ARBA00023015"/>
    </source>
</evidence>
<keyword evidence="5" id="KW-0256">Endoplasmic reticulum</keyword>
<dbReference type="InterPro" id="IPR004827">
    <property type="entry name" value="bZIP"/>
</dbReference>
<evidence type="ECO:0000256" key="9">
    <source>
        <dbReference type="ARBA" id="ARBA00023136"/>
    </source>
</evidence>
<dbReference type="FunFam" id="1.20.5.170:FF:000085">
    <property type="entry name" value="bZIP transcription factor 49"/>
    <property type="match status" value="1"/>
</dbReference>
<dbReference type="PANTHER" id="PTHR47416">
    <property type="entry name" value="BASIC-LEUCINE ZIPPER TRANSCRIPTION FACTOR F-RELATED"/>
    <property type="match status" value="1"/>
</dbReference>
<evidence type="ECO:0000259" key="16">
    <source>
        <dbReference type="PROSITE" id="PS50217"/>
    </source>
</evidence>
<keyword evidence="7" id="KW-0805">Transcription regulation</keyword>
<name>A0A834W006_9FABA</name>
<feature type="transmembrane region" description="Helical" evidence="15">
    <location>
        <begin position="384"/>
        <end position="406"/>
    </location>
</feature>
<keyword evidence="10" id="KW-0804">Transcription</keyword>
<evidence type="ECO:0000256" key="5">
    <source>
        <dbReference type="ARBA" id="ARBA00022824"/>
    </source>
</evidence>
<comment type="subcellular location">
    <subcellularLocation>
        <location evidence="2">Endoplasmic reticulum membrane</location>
        <topology evidence="2">Single-pass membrane protein</topology>
    </subcellularLocation>
    <subcellularLocation>
        <location evidence="1">Nucleus</location>
    </subcellularLocation>
</comment>
<dbReference type="Proteomes" id="UP000634136">
    <property type="component" value="Unassembled WGS sequence"/>
</dbReference>
<proteinExistence type="inferred from homology"/>